<evidence type="ECO:0000259" key="12">
    <source>
        <dbReference type="PROSITE" id="PS50011"/>
    </source>
</evidence>
<dbReference type="InterPro" id="IPR000719">
    <property type="entry name" value="Prot_kinase_dom"/>
</dbReference>
<dbReference type="PANTHER" id="PTHR24346:SF77">
    <property type="entry name" value="SERINE THREONINE PROTEIN KINASE"/>
    <property type="match status" value="1"/>
</dbReference>
<dbReference type="EC" id="2.7.11.1" evidence="1"/>
<evidence type="ECO:0000256" key="10">
    <source>
        <dbReference type="SAM" id="MobiDB-lite"/>
    </source>
</evidence>
<gene>
    <name evidence="13" type="ORF">PBIL07802_LOCUS5203</name>
</gene>
<feature type="compositionally biased region" description="Basic and acidic residues" evidence="10">
    <location>
        <begin position="1"/>
        <end position="19"/>
    </location>
</feature>
<dbReference type="PROSITE" id="PS00107">
    <property type="entry name" value="PROTEIN_KINASE_ATP"/>
    <property type="match status" value="1"/>
</dbReference>
<dbReference type="PROSITE" id="PS50011">
    <property type="entry name" value="PROTEIN_KINASE_DOM"/>
    <property type="match status" value="1"/>
</dbReference>
<dbReference type="SMART" id="SM00220">
    <property type="entry name" value="S_TKc"/>
    <property type="match status" value="1"/>
</dbReference>
<dbReference type="GO" id="GO:0004674">
    <property type="term" value="F:protein serine/threonine kinase activity"/>
    <property type="evidence" value="ECO:0007669"/>
    <property type="project" value="UniProtKB-KW"/>
</dbReference>
<dbReference type="GO" id="GO:0050793">
    <property type="term" value="P:regulation of developmental process"/>
    <property type="evidence" value="ECO:0007669"/>
    <property type="project" value="UniProtKB-ARBA"/>
</dbReference>
<dbReference type="FunFam" id="1.10.510.10:FF:000571">
    <property type="entry name" value="Maternal embryonic leucine zipper kinase"/>
    <property type="match status" value="1"/>
</dbReference>
<keyword evidence="11" id="KW-0812">Transmembrane</keyword>
<evidence type="ECO:0000256" key="9">
    <source>
        <dbReference type="PROSITE-ProRule" id="PRU10141"/>
    </source>
</evidence>
<feature type="region of interest" description="Disordered" evidence="10">
    <location>
        <begin position="1"/>
        <end position="21"/>
    </location>
</feature>
<evidence type="ECO:0000256" key="6">
    <source>
        <dbReference type="ARBA" id="ARBA00022840"/>
    </source>
</evidence>
<dbReference type="InterPro" id="IPR017441">
    <property type="entry name" value="Protein_kinase_ATP_BS"/>
</dbReference>
<accession>A0A7S3G2V1</accession>
<dbReference type="GO" id="GO:0005524">
    <property type="term" value="F:ATP binding"/>
    <property type="evidence" value="ECO:0007669"/>
    <property type="project" value="UniProtKB-UniRule"/>
</dbReference>
<feature type="binding site" evidence="9">
    <location>
        <position position="60"/>
    </location>
    <ligand>
        <name>ATP</name>
        <dbReference type="ChEBI" id="CHEBI:30616"/>
    </ligand>
</feature>
<keyword evidence="5" id="KW-0418">Kinase</keyword>
<dbReference type="GO" id="GO:0005737">
    <property type="term" value="C:cytoplasm"/>
    <property type="evidence" value="ECO:0007669"/>
    <property type="project" value="TreeGrafter"/>
</dbReference>
<sequence length="362" mass="40696">MDRQASSKVIKETKELSKTEDDDGNKFVNAYQVLNVLGRGAYGKVKLARHTETRDLYAIKILKKSMLKRKRIGRFSNALQNIMKEIAIMKKIEHPNCLQLFEVIDSPNEDKMYLVLEYCDGGAVMSGAKEQDPLSEAQARDILRQSILGLSYLHAQQIAHRDIKPENILRDKSGVVKIADFGVALIWDGESDMTSSSAGTPAFMSPEVCAGAKQFSAKKADIWALGVTLFFFVFGGVPYKARTELDMYRMIREEPVVIPDTINPQLHDLLSKMLEKDPNKRISLNDMKVHPWITNNGAEPLHEGRIEALHVSEQEVEHAVHRLIDNFALLVNVKRRMSKIKLHVQGELAKKSSASSIDGSQQ</sequence>
<dbReference type="Pfam" id="PF00069">
    <property type="entry name" value="Pkinase"/>
    <property type="match status" value="1"/>
</dbReference>
<dbReference type="PANTHER" id="PTHR24346">
    <property type="entry name" value="MAP/MICROTUBULE AFFINITY-REGULATING KINASE"/>
    <property type="match status" value="1"/>
</dbReference>
<dbReference type="AlphaFoldDB" id="A0A7S3G2V1"/>
<dbReference type="FunFam" id="3.30.200.20:FF:000206">
    <property type="entry name" value="Serine/threonine-protein kinase Ssp1"/>
    <property type="match status" value="1"/>
</dbReference>
<evidence type="ECO:0000256" key="2">
    <source>
        <dbReference type="ARBA" id="ARBA00022527"/>
    </source>
</evidence>
<dbReference type="CDD" id="cd14008">
    <property type="entry name" value="STKc_LKB1_CaMKK"/>
    <property type="match status" value="1"/>
</dbReference>
<dbReference type="Gene3D" id="1.10.510.10">
    <property type="entry name" value="Transferase(Phosphotransferase) domain 1"/>
    <property type="match status" value="1"/>
</dbReference>
<dbReference type="InterPro" id="IPR011009">
    <property type="entry name" value="Kinase-like_dom_sf"/>
</dbReference>
<evidence type="ECO:0000313" key="13">
    <source>
        <dbReference type="EMBL" id="CAE0243038.1"/>
    </source>
</evidence>
<evidence type="ECO:0000256" key="3">
    <source>
        <dbReference type="ARBA" id="ARBA00022679"/>
    </source>
</evidence>
<proteinExistence type="predicted"/>
<evidence type="ECO:0000256" key="8">
    <source>
        <dbReference type="ARBA" id="ARBA00048679"/>
    </source>
</evidence>
<evidence type="ECO:0000256" key="4">
    <source>
        <dbReference type="ARBA" id="ARBA00022741"/>
    </source>
</evidence>
<keyword evidence="3" id="KW-0808">Transferase</keyword>
<comment type="catalytic activity">
    <reaction evidence="8">
        <text>L-seryl-[protein] + ATP = O-phospho-L-seryl-[protein] + ADP + H(+)</text>
        <dbReference type="Rhea" id="RHEA:17989"/>
        <dbReference type="Rhea" id="RHEA-COMP:9863"/>
        <dbReference type="Rhea" id="RHEA-COMP:11604"/>
        <dbReference type="ChEBI" id="CHEBI:15378"/>
        <dbReference type="ChEBI" id="CHEBI:29999"/>
        <dbReference type="ChEBI" id="CHEBI:30616"/>
        <dbReference type="ChEBI" id="CHEBI:83421"/>
        <dbReference type="ChEBI" id="CHEBI:456216"/>
        <dbReference type="EC" id="2.7.11.1"/>
    </reaction>
</comment>
<evidence type="ECO:0000256" key="5">
    <source>
        <dbReference type="ARBA" id="ARBA00022777"/>
    </source>
</evidence>
<evidence type="ECO:0000256" key="7">
    <source>
        <dbReference type="ARBA" id="ARBA00047899"/>
    </source>
</evidence>
<feature type="domain" description="Protein kinase" evidence="12">
    <location>
        <begin position="31"/>
        <end position="293"/>
    </location>
</feature>
<dbReference type="GO" id="GO:0035556">
    <property type="term" value="P:intracellular signal transduction"/>
    <property type="evidence" value="ECO:0007669"/>
    <property type="project" value="TreeGrafter"/>
</dbReference>
<name>A0A7S3G2V1_9EUKA</name>
<organism evidence="13">
    <name type="scientific">Palpitomonas bilix</name>
    <dbReference type="NCBI Taxonomy" id="652834"/>
    <lineage>
        <taxon>Eukaryota</taxon>
        <taxon>Eukaryota incertae sedis</taxon>
    </lineage>
</organism>
<keyword evidence="11" id="KW-1133">Transmembrane helix</keyword>
<comment type="catalytic activity">
    <reaction evidence="7">
        <text>L-threonyl-[protein] + ATP = O-phospho-L-threonyl-[protein] + ADP + H(+)</text>
        <dbReference type="Rhea" id="RHEA:46608"/>
        <dbReference type="Rhea" id="RHEA-COMP:11060"/>
        <dbReference type="Rhea" id="RHEA-COMP:11605"/>
        <dbReference type="ChEBI" id="CHEBI:15378"/>
        <dbReference type="ChEBI" id="CHEBI:30013"/>
        <dbReference type="ChEBI" id="CHEBI:30616"/>
        <dbReference type="ChEBI" id="CHEBI:61977"/>
        <dbReference type="ChEBI" id="CHEBI:456216"/>
        <dbReference type="EC" id="2.7.11.1"/>
    </reaction>
</comment>
<dbReference type="SUPFAM" id="SSF56112">
    <property type="entry name" value="Protein kinase-like (PK-like)"/>
    <property type="match status" value="1"/>
</dbReference>
<keyword evidence="2" id="KW-0723">Serine/threonine-protein kinase</keyword>
<reference evidence="13" key="1">
    <citation type="submission" date="2021-01" db="EMBL/GenBank/DDBJ databases">
        <authorList>
            <person name="Corre E."/>
            <person name="Pelletier E."/>
            <person name="Niang G."/>
            <person name="Scheremetjew M."/>
            <person name="Finn R."/>
            <person name="Kale V."/>
            <person name="Holt S."/>
            <person name="Cochrane G."/>
            <person name="Meng A."/>
            <person name="Brown T."/>
            <person name="Cohen L."/>
        </authorList>
    </citation>
    <scope>NUCLEOTIDE SEQUENCE</scope>
    <source>
        <strain evidence="13">NIES-2562</strain>
    </source>
</reference>
<keyword evidence="6 9" id="KW-0067">ATP-binding</keyword>
<evidence type="ECO:0000256" key="1">
    <source>
        <dbReference type="ARBA" id="ARBA00012513"/>
    </source>
</evidence>
<keyword evidence="4 9" id="KW-0547">Nucleotide-binding</keyword>
<protein>
    <recommendedName>
        <fullName evidence="1">non-specific serine/threonine protein kinase</fullName>
        <ecNumber evidence="1">2.7.11.1</ecNumber>
    </recommendedName>
</protein>
<keyword evidence="11" id="KW-0472">Membrane</keyword>
<evidence type="ECO:0000256" key="11">
    <source>
        <dbReference type="SAM" id="Phobius"/>
    </source>
</evidence>
<dbReference type="EMBL" id="HBIB01008364">
    <property type="protein sequence ID" value="CAE0243038.1"/>
    <property type="molecule type" value="Transcribed_RNA"/>
</dbReference>
<feature type="transmembrane region" description="Helical" evidence="11">
    <location>
        <begin position="222"/>
        <end position="241"/>
    </location>
</feature>